<sequence>MIREVSGFIWDSDEVIVGVFCYEDGYQKAAELLKNSLSITLNGKTYNYAFNNVSGHETIIIATYSANISEFNQIAEIGKTQNFHLSW</sequence>
<accession>A0A1Q5TSI9</accession>
<evidence type="ECO:0000313" key="3">
    <source>
        <dbReference type="Proteomes" id="UP000186277"/>
    </source>
</evidence>
<evidence type="ECO:0000313" key="2">
    <source>
        <dbReference type="EMBL" id="OKP03184.1"/>
    </source>
</evidence>
<evidence type="ECO:0000259" key="1">
    <source>
        <dbReference type="Pfam" id="PF25136"/>
    </source>
</evidence>
<name>A0A1Q5TSI9_9GAMM</name>
<dbReference type="InterPro" id="IPR056725">
    <property type="entry name" value="DUF7823"/>
</dbReference>
<dbReference type="Pfam" id="PF25136">
    <property type="entry name" value="DUF7823"/>
    <property type="match status" value="1"/>
</dbReference>
<reference evidence="2 3" key="1">
    <citation type="submission" date="2016-09" db="EMBL/GenBank/DDBJ databases">
        <title>Xenorhabdus thuongxuanensis sp. nov. and Xenorhabdus eapokensis sp. nov., isolated from Steinernema species.</title>
        <authorList>
            <person name="Kaempfer P."/>
            <person name="Tobias N.J."/>
            <person name="Phan Ke L."/>
            <person name="Bode H.B."/>
            <person name="Glaeser S.P."/>
        </authorList>
    </citation>
    <scope>NUCLEOTIDE SEQUENCE [LARGE SCALE GENOMIC DNA]</scope>
    <source>
        <strain evidence="2 3">30TX1</strain>
    </source>
</reference>
<dbReference type="AlphaFoldDB" id="A0A1Q5TSI9"/>
<comment type="caution">
    <text evidence="2">The sequence shown here is derived from an EMBL/GenBank/DDBJ whole genome shotgun (WGS) entry which is preliminary data.</text>
</comment>
<dbReference type="Proteomes" id="UP000186277">
    <property type="component" value="Unassembled WGS sequence"/>
</dbReference>
<gene>
    <name evidence="2" type="ORF">Xentx_03032</name>
</gene>
<proteinExistence type="predicted"/>
<dbReference type="RefSeq" id="WP_074021149.1">
    <property type="nucleotide sequence ID" value="NZ_CAWMWP010000051.1"/>
</dbReference>
<keyword evidence="3" id="KW-1185">Reference proteome</keyword>
<feature type="domain" description="DUF7823" evidence="1">
    <location>
        <begin position="2"/>
        <end position="87"/>
    </location>
</feature>
<protein>
    <recommendedName>
        <fullName evidence="1">DUF7823 domain-containing protein</fullName>
    </recommendedName>
</protein>
<dbReference type="EMBL" id="MKGR01000027">
    <property type="protein sequence ID" value="OKP03184.1"/>
    <property type="molecule type" value="Genomic_DNA"/>
</dbReference>
<organism evidence="2 3">
    <name type="scientific">Xenorhabdus thuongxuanensis</name>
    <dbReference type="NCBI Taxonomy" id="1873484"/>
    <lineage>
        <taxon>Bacteria</taxon>
        <taxon>Pseudomonadati</taxon>
        <taxon>Pseudomonadota</taxon>
        <taxon>Gammaproteobacteria</taxon>
        <taxon>Enterobacterales</taxon>
        <taxon>Morganellaceae</taxon>
        <taxon>Xenorhabdus</taxon>
    </lineage>
</organism>